<evidence type="ECO:0000313" key="2">
    <source>
        <dbReference type="EMBL" id="KIJ15818.1"/>
    </source>
</evidence>
<sequence>MKQINCPNCCKANTKRTMSLDCSLLYTPKIQMTRPTPEMVDKEIKTLTAQLSVLQRREDDFARVVEDMVRLQNSIRAEREALSSQLTELESQKQPVNWLPSELLIEIFLIRAEDESADLAVGLPYNPAPVLISHVCRKWRELALATWRLWSFISYRTPQWKARPLFVFLERSGNSPITFNFIASPASPPSDQDIPALEEEERTTSERIVDVLKPQSHRVRSFTFECGFAKSMEEVLKAISQPYRGFHKLESLDLALAALDPTFEGTQLLTYDALSVGSPGDEATVLKHLRLQQLPLTVVPSYLVRTIRTLELSYPPKKSQSTRRHHFALKMSHLIELLRHAPQLHELSMIGVTPVWDVVAKVPTDGQLSQSTIEPRHLKVVSTFELPQLTRLEWKCAYHRDIFPFMSLVILPELERWDLLVAQCPTKRYDVTQFRGNHIHDQDSFIRAEPLSTVLTLHALKELNVSCQNEESLGYSLRQFIFPSLTKLDITFVGQHLRKEATLPSLSRLESIFRDPRLPLLTHLTISNFDIMAGHGRTMLGYMPNLLSLTLGACTGVNVVLDALAEAYGTAKRPGVYPRSCGVRVCPRLEELGLWSCTDFDFKMLWSTVYTRSVALDDDGEPDYDLFEAEVVASAVLGRTIRPLKKMRNTKSQQHADTGPHAASGSSRSTLIPIEEALRPSRITCLQIEDCPQISEHEALSLERWGTVVMYR</sequence>
<organism evidence="2 3">
    <name type="scientific">Paxillus involutus ATCC 200175</name>
    <dbReference type="NCBI Taxonomy" id="664439"/>
    <lineage>
        <taxon>Eukaryota</taxon>
        <taxon>Fungi</taxon>
        <taxon>Dikarya</taxon>
        <taxon>Basidiomycota</taxon>
        <taxon>Agaricomycotina</taxon>
        <taxon>Agaricomycetes</taxon>
        <taxon>Agaricomycetidae</taxon>
        <taxon>Boletales</taxon>
        <taxon>Paxilineae</taxon>
        <taxon>Paxillaceae</taxon>
        <taxon>Paxillus</taxon>
    </lineage>
</organism>
<gene>
    <name evidence="2" type="ORF">PAXINDRAFT_155391</name>
</gene>
<proteinExistence type="predicted"/>
<reference evidence="2 3" key="1">
    <citation type="submission" date="2014-06" db="EMBL/GenBank/DDBJ databases">
        <authorList>
            <consortium name="DOE Joint Genome Institute"/>
            <person name="Kuo A."/>
            <person name="Kohler A."/>
            <person name="Nagy L.G."/>
            <person name="Floudas D."/>
            <person name="Copeland A."/>
            <person name="Barry K.W."/>
            <person name="Cichocki N."/>
            <person name="Veneault-Fourrey C."/>
            <person name="LaButti K."/>
            <person name="Lindquist E.A."/>
            <person name="Lipzen A."/>
            <person name="Lundell T."/>
            <person name="Morin E."/>
            <person name="Murat C."/>
            <person name="Sun H."/>
            <person name="Tunlid A."/>
            <person name="Henrissat B."/>
            <person name="Grigoriev I.V."/>
            <person name="Hibbett D.S."/>
            <person name="Martin F."/>
            <person name="Nordberg H.P."/>
            <person name="Cantor M.N."/>
            <person name="Hua S.X."/>
        </authorList>
    </citation>
    <scope>NUCLEOTIDE SEQUENCE [LARGE SCALE GENOMIC DNA]</scope>
    <source>
        <strain evidence="2 3">ATCC 200175</strain>
    </source>
</reference>
<dbReference type="AlphaFoldDB" id="A0A0C9TZH5"/>
<dbReference type="Proteomes" id="UP000053647">
    <property type="component" value="Unassembled WGS sequence"/>
</dbReference>
<protein>
    <recommendedName>
        <fullName evidence="4">F-box domain-containing protein</fullName>
    </recommendedName>
</protein>
<reference evidence="3" key="2">
    <citation type="submission" date="2015-01" db="EMBL/GenBank/DDBJ databases">
        <title>Evolutionary Origins and Diversification of the Mycorrhizal Mutualists.</title>
        <authorList>
            <consortium name="DOE Joint Genome Institute"/>
            <consortium name="Mycorrhizal Genomics Consortium"/>
            <person name="Kohler A."/>
            <person name="Kuo A."/>
            <person name="Nagy L.G."/>
            <person name="Floudas D."/>
            <person name="Copeland A."/>
            <person name="Barry K.W."/>
            <person name="Cichocki N."/>
            <person name="Veneault-Fourrey C."/>
            <person name="LaButti K."/>
            <person name="Lindquist E.A."/>
            <person name="Lipzen A."/>
            <person name="Lundell T."/>
            <person name="Morin E."/>
            <person name="Murat C."/>
            <person name="Riley R."/>
            <person name="Ohm R."/>
            <person name="Sun H."/>
            <person name="Tunlid A."/>
            <person name="Henrissat B."/>
            <person name="Grigoriev I.V."/>
            <person name="Hibbett D.S."/>
            <person name="Martin F."/>
        </authorList>
    </citation>
    <scope>NUCLEOTIDE SEQUENCE [LARGE SCALE GENOMIC DNA]</scope>
    <source>
        <strain evidence="3">ATCC 200175</strain>
    </source>
</reference>
<dbReference type="OrthoDB" id="3027018at2759"/>
<dbReference type="Gene3D" id="3.80.10.10">
    <property type="entry name" value="Ribonuclease Inhibitor"/>
    <property type="match status" value="1"/>
</dbReference>
<dbReference type="EMBL" id="KN819335">
    <property type="protein sequence ID" value="KIJ15818.1"/>
    <property type="molecule type" value="Genomic_DNA"/>
</dbReference>
<evidence type="ECO:0000256" key="1">
    <source>
        <dbReference type="SAM" id="MobiDB-lite"/>
    </source>
</evidence>
<feature type="region of interest" description="Disordered" evidence="1">
    <location>
        <begin position="647"/>
        <end position="667"/>
    </location>
</feature>
<accession>A0A0C9TZH5</accession>
<evidence type="ECO:0000313" key="3">
    <source>
        <dbReference type="Proteomes" id="UP000053647"/>
    </source>
</evidence>
<dbReference type="InterPro" id="IPR032675">
    <property type="entry name" value="LRR_dom_sf"/>
</dbReference>
<name>A0A0C9TZH5_PAXIN</name>
<evidence type="ECO:0008006" key="4">
    <source>
        <dbReference type="Google" id="ProtNLM"/>
    </source>
</evidence>
<keyword evidence="3" id="KW-1185">Reference proteome</keyword>
<dbReference type="SUPFAM" id="SSF52047">
    <property type="entry name" value="RNI-like"/>
    <property type="match status" value="1"/>
</dbReference>
<dbReference type="HOGENOM" id="CLU_027432_0_0_1"/>